<evidence type="ECO:0000256" key="7">
    <source>
        <dbReference type="HAMAP-Rule" id="MF_01374"/>
    </source>
</evidence>
<comment type="pathway">
    <text evidence="2 7">Secondary metabolite metabolism; methylglyoxal degradation; (R)-lactate from methylglyoxal: step 2/2.</text>
</comment>
<evidence type="ECO:0000256" key="2">
    <source>
        <dbReference type="ARBA" id="ARBA00004963"/>
    </source>
</evidence>
<comment type="subunit">
    <text evidence="7">Monomer.</text>
</comment>
<dbReference type="InterPro" id="IPR050110">
    <property type="entry name" value="Glyoxalase_II_hydrolase"/>
</dbReference>
<dbReference type="SMART" id="SM00849">
    <property type="entry name" value="Lactamase_B"/>
    <property type="match status" value="1"/>
</dbReference>
<feature type="binding site" evidence="7">
    <location>
        <position position="173"/>
    </location>
    <ligand>
        <name>Zn(2+)</name>
        <dbReference type="ChEBI" id="CHEBI:29105"/>
        <label>2</label>
    </ligand>
</feature>
<dbReference type="PIRSF" id="PIRSF005457">
    <property type="entry name" value="Glx"/>
    <property type="match status" value="1"/>
</dbReference>
<keyword evidence="4 7" id="KW-0479">Metal-binding</keyword>
<dbReference type="InterPro" id="IPR017782">
    <property type="entry name" value="Hydroxyacylglutathione_Hdrlase"/>
</dbReference>
<evidence type="ECO:0000259" key="8">
    <source>
        <dbReference type="SMART" id="SM00849"/>
    </source>
</evidence>
<dbReference type="EC" id="3.1.2.6" evidence="7"/>
<keyword evidence="10" id="KW-1185">Reference proteome</keyword>
<evidence type="ECO:0000313" key="9">
    <source>
        <dbReference type="EMBL" id="SDS11736.1"/>
    </source>
</evidence>
<comment type="cofactor">
    <cofactor evidence="7">
        <name>Zn(2+)</name>
        <dbReference type="ChEBI" id="CHEBI:29105"/>
    </cofactor>
    <text evidence="7">Binds 2 Zn(2+) ions per subunit.</text>
</comment>
<dbReference type="PANTHER" id="PTHR43705">
    <property type="entry name" value="HYDROXYACYLGLUTATHIONE HYDROLASE"/>
    <property type="match status" value="1"/>
</dbReference>
<dbReference type="Pfam" id="PF00753">
    <property type="entry name" value="Lactamase_B"/>
    <property type="match status" value="1"/>
</dbReference>
<feature type="binding site" evidence="7">
    <location>
        <position position="60"/>
    </location>
    <ligand>
        <name>Zn(2+)</name>
        <dbReference type="ChEBI" id="CHEBI:29105"/>
        <label>1</label>
    </ligand>
</feature>
<gene>
    <name evidence="7" type="primary">gloB</name>
    <name evidence="9" type="ORF">SAMN05216198_1215</name>
</gene>
<evidence type="ECO:0000256" key="4">
    <source>
        <dbReference type="ARBA" id="ARBA00022723"/>
    </source>
</evidence>
<feature type="binding site" evidence="7">
    <location>
        <position position="135"/>
    </location>
    <ligand>
        <name>Zn(2+)</name>
        <dbReference type="ChEBI" id="CHEBI:29105"/>
        <label>2</label>
    </ligand>
</feature>
<organism evidence="9 10">
    <name type="scientific">Halopseudomonas litoralis</name>
    <dbReference type="NCBI Taxonomy" id="797277"/>
    <lineage>
        <taxon>Bacteria</taxon>
        <taxon>Pseudomonadati</taxon>
        <taxon>Pseudomonadota</taxon>
        <taxon>Gammaproteobacteria</taxon>
        <taxon>Pseudomonadales</taxon>
        <taxon>Pseudomonadaceae</taxon>
        <taxon>Halopseudomonas</taxon>
    </lineage>
</organism>
<comment type="function">
    <text evidence="7">Thiolesterase that catalyzes the hydrolysis of S-D-lactoyl-glutathione to form glutathione and D-lactic acid.</text>
</comment>
<dbReference type="Gene3D" id="3.60.15.10">
    <property type="entry name" value="Ribonuclease Z/Hydroxyacylglutathione hydrolase-like"/>
    <property type="match status" value="1"/>
</dbReference>
<dbReference type="PANTHER" id="PTHR43705:SF1">
    <property type="entry name" value="HYDROXYACYLGLUTATHIONE HYDROLASE GLOB"/>
    <property type="match status" value="1"/>
</dbReference>
<accession>A0A1H1PKQ7</accession>
<reference evidence="10" key="1">
    <citation type="submission" date="2016-10" db="EMBL/GenBank/DDBJ databases">
        <authorList>
            <person name="Varghese N."/>
            <person name="Submissions S."/>
        </authorList>
    </citation>
    <scope>NUCLEOTIDE SEQUENCE [LARGE SCALE GENOMIC DNA]</scope>
    <source>
        <strain evidence="10">2SM5</strain>
    </source>
</reference>
<evidence type="ECO:0000256" key="5">
    <source>
        <dbReference type="ARBA" id="ARBA00022801"/>
    </source>
</evidence>
<dbReference type="SUPFAM" id="SSF56281">
    <property type="entry name" value="Metallo-hydrolase/oxidoreductase"/>
    <property type="match status" value="1"/>
</dbReference>
<dbReference type="HAMAP" id="MF_01374">
    <property type="entry name" value="Glyoxalase_2"/>
    <property type="match status" value="1"/>
</dbReference>
<sequence length="261" mass="29250">MPMPQFIALPAFQDNYIWLLLDETTLQVAAVDPGDAQPVITWLSRHPEYQLSTILLTHHHQDHTGGVLTLKGATGCKVWGPANDNIKGIDRRLEDGFRVCLFEQEIEVLTVPGHTLDHIAYFCNHLQDPWLLSGDTLFAGGCGRLFEGTAEQMHASLQRLANLPDNTTIYCTHEYTQANLRFARAVEPNNPDIKVRLEVVEDLRRDGRITLPTTLALEKRTNPFLRCEDQHVRAAAAAHSGAMPTTGVQTFSAIRSWKDTF</sequence>
<dbReference type="InterPro" id="IPR001279">
    <property type="entry name" value="Metallo-B-lactamas"/>
</dbReference>
<evidence type="ECO:0000256" key="1">
    <source>
        <dbReference type="ARBA" id="ARBA00001623"/>
    </source>
</evidence>
<dbReference type="InterPro" id="IPR035680">
    <property type="entry name" value="Clx_II_MBL"/>
</dbReference>
<feature type="binding site" evidence="7">
    <location>
        <position position="58"/>
    </location>
    <ligand>
        <name>Zn(2+)</name>
        <dbReference type="ChEBI" id="CHEBI:29105"/>
        <label>1</label>
    </ligand>
</feature>
<comment type="similarity">
    <text evidence="3 7">Belongs to the metallo-beta-lactamase superfamily. Glyoxalase II family.</text>
</comment>
<dbReference type="GO" id="GO:0046872">
    <property type="term" value="F:metal ion binding"/>
    <property type="evidence" value="ECO:0007669"/>
    <property type="project" value="UniProtKB-KW"/>
</dbReference>
<dbReference type="InterPro" id="IPR032282">
    <property type="entry name" value="HAGH_C"/>
</dbReference>
<protein>
    <recommendedName>
        <fullName evidence="7">Hydroxyacylglutathione hydrolase</fullName>
        <ecNumber evidence="7">3.1.2.6</ecNumber>
    </recommendedName>
    <alternativeName>
        <fullName evidence="7">Glyoxalase II</fullName>
        <shortName evidence="7">Glx II</shortName>
    </alternativeName>
</protein>
<feature type="binding site" evidence="7">
    <location>
        <position position="63"/>
    </location>
    <ligand>
        <name>Zn(2+)</name>
        <dbReference type="ChEBI" id="CHEBI:29105"/>
        <label>2</label>
    </ligand>
</feature>
<proteinExistence type="inferred from homology"/>
<feature type="binding site" evidence="7">
    <location>
        <position position="62"/>
    </location>
    <ligand>
        <name>Zn(2+)</name>
        <dbReference type="ChEBI" id="CHEBI:29105"/>
        <label>2</label>
    </ligand>
</feature>
<dbReference type="GO" id="GO:0004416">
    <property type="term" value="F:hydroxyacylglutathione hydrolase activity"/>
    <property type="evidence" value="ECO:0007669"/>
    <property type="project" value="UniProtKB-UniRule"/>
</dbReference>
<dbReference type="STRING" id="797277.SAMN05216198_1215"/>
<keyword evidence="6 7" id="KW-0862">Zinc</keyword>
<keyword evidence="5 7" id="KW-0378">Hydrolase</keyword>
<comment type="catalytic activity">
    <reaction evidence="1 7">
        <text>an S-(2-hydroxyacyl)glutathione + H2O = a 2-hydroxy carboxylate + glutathione + H(+)</text>
        <dbReference type="Rhea" id="RHEA:21864"/>
        <dbReference type="ChEBI" id="CHEBI:15377"/>
        <dbReference type="ChEBI" id="CHEBI:15378"/>
        <dbReference type="ChEBI" id="CHEBI:57925"/>
        <dbReference type="ChEBI" id="CHEBI:58896"/>
        <dbReference type="ChEBI" id="CHEBI:71261"/>
        <dbReference type="EC" id="3.1.2.6"/>
    </reaction>
</comment>
<dbReference type="EMBL" id="LT629748">
    <property type="protein sequence ID" value="SDS11736.1"/>
    <property type="molecule type" value="Genomic_DNA"/>
</dbReference>
<dbReference type="Pfam" id="PF16123">
    <property type="entry name" value="HAGH_C"/>
    <property type="match status" value="1"/>
</dbReference>
<evidence type="ECO:0000256" key="3">
    <source>
        <dbReference type="ARBA" id="ARBA00006759"/>
    </source>
</evidence>
<name>A0A1H1PKQ7_9GAMM</name>
<dbReference type="AlphaFoldDB" id="A0A1H1PKQ7"/>
<dbReference type="Proteomes" id="UP000243426">
    <property type="component" value="Chromosome I"/>
</dbReference>
<feature type="binding site" evidence="7">
    <location>
        <position position="135"/>
    </location>
    <ligand>
        <name>Zn(2+)</name>
        <dbReference type="ChEBI" id="CHEBI:29105"/>
        <label>1</label>
    </ligand>
</feature>
<evidence type="ECO:0000313" key="10">
    <source>
        <dbReference type="Proteomes" id="UP000243426"/>
    </source>
</evidence>
<dbReference type="GO" id="GO:0019243">
    <property type="term" value="P:methylglyoxal catabolic process to D-lactate via S-lactoyl-glutathione"/>
    <property type="evidence" value="ECO:0007669"/>
    <property type="project" value="UniProtKB-UniRule"/>
</dbReference>
<feature type="binding site" evidence="7">
    <location>
        <position position="114"/>
    </location>
    <ligand>
        <name>Zn(2+)</name>
        <dbReference type="ChEBI" id="CHEBI:29105"/>
        <label>1</label>
    </ligand>
</feature>
<feature type="domain" description="Metallo-beta-lactamase" evidence="8">
    <location>
        <begin position="14"/>
        <end position="173"/>
    </location>
</feature>
<dbReference type="CDD" id="cd07723">
    <property type="entry name" value="hydroxyacylglutathione_hydrolase_MBL-fold"/>
    <property type="match status" value="1"/>
</dbReference>
<dbReference type="NCBIfam" id="TIGR03413">
    <property type="entry name" value="GSH_gloB"/>
    <property type="match status" value="1"/>
</dbReference>
<evidence type="ECO:0000256" key="6">
    <source>
        <dbReference type="ARBA" id="ARBA00022833"/>
    </source>
</evidence>
<dbReference type="UniPathway" id="UPA00619">
    <property type="reaction ID" value="UER00676"/>
</dbReference>
<dbReference type="InterPro" id="IPR036866">
    <property type="entry name" value="RibonucZ/Hydroxyglut_hydro"/>
</dbReference>